<dbReference type="PROSITE" id="PS00463">
    <property type="entry name" value="ZN2_CY6_FUNGAL_1"/>
    <property type="match status" value="1"/>
</dbReference>
<dbReference type="PROSITE" id="PS50048">
    <property type="entry name" value="ZN2_CY6_FUNGAL_2"/>
    <property type="match status" value="1"/>
</dbReference>
<evidence type="ECO:0000313" key="2">
    <source>
        <dbReference type="EMBL" id="EWZ49111.1"/>
    </source>
</evidence>
<dbReference type="GO" id="GO:0008270">
    <property type="term" value="F:zinc ion binding"/>
    <property type="evidence" value="ECO:0007669"/>
    <property type="project" value="InterPro"/>
</dbReference>
<dbReference type="GO" id="GO:0000981">
    <property type="term" value="F:DNA-binding transcription factor activity, RNA polymerase II-specific"/>
    <property type="evidence" value="ECO:0007669"/>
    <property type="project" value="InterPro"/>
</dbReference>
<dbReference type="EMBL" id="JH717896">
    <property type="protein sequence ID" value="EWZ49111.1"/>
    <property type="molecule type" value="Genomic_DNA"/>
</dbReference>
<keyword evidence="1" id="KW-0539">Nucleus</keyword>
<evidence type="ECO:0000256" key="1">
    <source>
        <dbReference type="ARBA" id="ARBA00023242"/>
    </source>
</evidence>
<dbReference type="AlphaFoldDB" id="W9KXC8"/>
<reference evidence="2" key="1">
    <citation type="submission" date="2011-06" db="EMBL/GenBank/DDBJ databases">
        <title>The Genome Sequence of Fusarium oxysporum Fo47.</title>
        <authorList>
            <consortium name="The Broad Institute Genome Sequencing Platform"/>
            <person name="Ma L.-J."/>
            <person name="Gale L.R."/>
            <person name="Schwartz D.C."/>
            <person name="Zhou S."/>
            <person name="Corby-Kistler H."/>
            <person name="Young S.K."/>
            <person name="Zeng Q."/>
            <person name="Gargeya S."/>
            <person name="Fitzgerald M."/>
            <person name="Haas B."/>
            <person name="Abouelleil A."/>
            <person name="Alvarado L."/>
            <person name="Arachchi H.M."/>
            <person name="Berlin A."/>
            <person name="Brown A."/>
            <person name="Chapman S.B."/>
            <person name="Chen Z."/>
            <person name="Dunbar C."/>
            <person name="Freedman E."/>
            <person name="Gearin G."/>
            <person name="Gellesch M."/>
            <person name="Goldberg J."/>
            <person name="Griggs A."/>
            <person name="Gujja S."/>
            <person name="Heiman D."/>
            <person name="Howarth C."/>
            <person name="Larson L."/>
            <person name="Lui A."/>
            <person name="MacDonald P.J.P."/>
            <person name="Mehta T."/>
            <person name="Montmayeur A."/>
            <person name="Murphy C."/>
            <person name="Neiman D."/>
            <person name="Pearson M."/>
            <person name="Priest M."/>
            <person name="Roberts A."/>
            <person name="Saif S."/>
            <person name="Shea T."/>
            <person name="Shenoy N."/>
            <person name="Sisk P."/>
            <person name="Stolte C."/>
            <person name="Sykes S."/>
            <person name="Wortman J."/>
            <person name="Nusbaum C."/>
            <person name="Birren B."/>
        </authorList>
    </citation>
    <scope>NUCLEOTIDE SEQUENCE [LARGE SCALE GENOMIC DNA]</scope>
    <source>
        <strain evidence="2">Fo47</strain>
    </source>
</reference>
<protein>
    <submittedName>
        <fullName evidence="2">Uncharacterized protein</fullName>
    </submittedName>
</protein>
<dbReference type="InterPro" id="IPR001138">
    <property type="entry name" value="Zn2Cys6_DnaBD"/>
</dbReference>
<dbReference type="Pfam" id="PF00172">
    <property type="entry name" value="Zn_clus"/>
    <property type="match status" value="1"/>
</dbReference>
<organism evidence="2">
    <name type="scientific">Fusarium oxysporum Fo47</name>
    <dbReference type="NCBI Taxonomy" id="660027"/>
    <lineage>
        <taxon>Eukaryota</taxon>
        <taxon>Fungi</taxon>
        <taxon>Dikarya</taxon>
        <taxon>Ascomycota</taxon>
        <taxon>Pezizomycotina</taxon>
        <taxon>Sordariomycetes</taxon>
        <taxon>Hypocreomycetidae</taxon>
        <taxon>Hypocreales</taxon>
        <taxon>Nectriaceae</taxon>
        <taxon>Fusarium</taxon>
        <taxon>Fusarium oxysporum species complex</taxon>
    </lineage>
</organism>
<dbReference type="InterPro" id="IPR036864">
    <property type="entry name" value="Zn2-C6_fun-type_DNA-bd_sf"/>
</dbReference>
<dbReference type="VEuPathDB" id="FungiDB:FOZG_00080"/>
<sequence length="84" mass="9604">MSPGESSRKGKPIARRACDLCRSRKLQCVFDQLGTSCKRCVQVEMPCTFMTTRKPRGPPNRAVELPKLKPRVTILTTRIQRMKE</sequence>
<accession>W9KXC8</accession>
<proteinExistence type="predicted"/>
<name>W9KXC8_FUSOX</name>
<dbReference type="SMART" id="SM00066">
    <property type="entry name" value="GAL4"/>
    <property type="match status" value="1"/>
</dbReference>
<dbReference type="Gene3D" id="4.10.240.10">
    <property type="entry name" value="Zn(2)-C6 fungal-type DNA-binding domain"/>
    <property type="match status" value="1"/>
</dbReference>
<dbReference type="Proteomes" id="UP000030766">
    <property type="component" value="Unassembled WGS sequence"/>
</dbReference>
<reference evidence="2" key="2">
    <citation type="submission" date="2012-06" db="EMBL/GenBank/DDBJ databases">
        <title>Annotation of the Genome Sequence of Fusarium oxysporum Fo47.</title>
        <authorList>
            <consortium name="The Broad Institute Genomics Platform"/>
            <person name="Ma L.-J."/>
            <person name="Corby-Kistler H."/>
            <person name="Broz K."/>
            <person name="Gale L.R."/>
            <person name="Jonkers W."/>
            <person name="O'Donnell K."/>
            <person name="Ploetz R."/>
            <person name="Steinberg C."/>
            <person name="Schwartz D.C."/>
            <person name="VanEtten H."/>
            <person name="Zhou S."/>
            <person name="Young S.K."/>
            <person name="Zeng Q."/>
            <person name="Gargeya S."/>
            <person name="Fitzgerald M."/>
            <person name="Abouelleil A."/>
            <person name="Alvarado L."/>
            <person name="Chapman S.B."/>
            <person name="Gainer-Dewar J."/>
            <person name="Goldberg J."/>
            <person name="Griggs A."/>
            <person name="Gujja S."/>
            <person name="Hansen M."/>
            <person name="Howarth C."/>
            <person name="Imamovic A."/>
            <person name="Ireland A."/>
            <person name="Larimer J."/>
            <person name="McCowan C."/>
            <person name="Murphy C."/>
            <person name="Pearson M."/>
            <person name="Poon T.W."/>
            <person name="Priest M."/>
            <person name="Roberts A."/>
            <person name="Saif S."/>
            <person name="Shea T."/>
            <person name="Sykes S."/>
            <person name="Wortman J."/>
            <person name="Nusbaum C."/>
            <person name="Birren B."/>
        </authorList>
    </citation>
    <scope>NUCLEOTIDE SEQUENCE</scope>
    <source>
        <strain evidence="2">Fo47</strain>
    </source>
</reference>
<dbReference type="HOGENOM" id="CLU_2527530_0_0_1"/>
<gene>
    <name evidence="2" type="ORF">FOZG_00080</name>
</gene>
<dbReference type="SUPFAM" id="SSF57701">
    <property type="entry name" value="Zn2/Cys6 DNA-binding domain"/>
    <property type="match status" value="1"/>
</dbReference>